<evidence type="ECO:0000256" key="3">
    <source>
        <dbReference type="ARBA" id="ARBA00023002"/>
    </source>
</evidence>
<keyword evidence="2" id="KW-0521">NADP</keyword>
<dbReference type="SUPFAM" id="SSF51735">
    <property type="entry name" value="NAD(P)-binding Rossmann-fold domains"/>
    <property type="match status" value="1"/>
</dbReference>
<keyword evidence="3" id="KW-0560">Oxidoreductase</keyword>
<dbReference type="Proteomes" id="UP000738349">
    <property type="component" value="Unassembled WGS sequence"/>
</dbReference>
<organism evidence="4 5">
    <name type="scientific">Dactylonectria macrodidyma</name>
    <dbReference type="NCBI Taxonomy" id="307937"/>
    <lineage>
        <taxon>Eukaryota</taxon>
        <taxon>Fungi</taxon>
        <taxon>Dikarya</taxon>
        <taxon>Ascomycota</taxon>
        <taxon>Pezizomycotina</taxon>
        <taxon>Sordariomycetes</taxon>
        <taxon>Hypocreomycetidae</taxon>
        <taxon>Hypocreales</taxon>
        <taxon>Nectriaceae</taxon>
        <taxon>Dactylonectria</taxon>
    </lineage>
</organism>
<dbReference type="InterPro" id="IPR036291">
    <property type="entry name" value="NAD(P)-bd_dom_sf"/>
</dbReference>
<comment type="caution">
    <text evidence="4">The sequence shown here is derived from an EMBL/GenBank/DDBJ whole genome shotgun (WGS) entry which is preliminary data.</text>
</comment>
<protein>
    <submittedName>
        <fullName evidence="4">Short-chain dehydrogenase</fullName>
    </submittedName>
</protein>
<dbReference type="PRINTS" id="PR00081">
    <property type="entry name" value="GDHRDH"/>
</dbReference>
<dbReference type="InterPro" id="IPR002347">
    <property type="entry name" value="SDR_fam"/>
</dbReference>
<proteinExistence type="inferred from homology"/>
<evidence type="ECO:0000256" key="1">
    <source>
        <dbReference type="ARBA" id="ARBA00006484"/>
    </source>
</evidence>
<reference evidence="4" key="1">
    <citation type="journal article" date="2021" name="Nat. Commun.">
        <title>Genetic determinants of endophytism in the Arabidopsis root mycobiome.</title>
        <authorList>
            <person name="Mesny F."/>
            <person name="Miyauchi S."/>
            <person name="Thiergart T."/>
            <person name="Pickel B."/>
            <person name="Atanasova L."/>
            <person name="Karlsson M."/>
            <person name="Huettel B."/>
            <person name="Barry K.W."/>
            <person name="Haridas S."/>
            <person name="Chen C."/>
            <person name="Bauer D."/>
            <person name="Andreopoulos W."/>
            <person name="Pangilinan J."/>
            <person name="LaButti K."/>
            <person name="Riley R."/>
            <person name="Lipzen A."/>
            <person name="Clum A."/>
            <person name="Drula E."/>
            <person name="Henrissat B."/>
            <person name="Kohler A."/>
            <person name="Grigoriev I.V."/>
            <person name="Martin F.M."/>
            <person name="Hacquard S."/>
        </authorList>
    </citation>
    <scope>NUCLEOTIDE SEQUENCE</scope>
    <source>
        <strain evidence="4">MPI-CAGE-AT-0147</strain>
    </source>
</reference>
<dbReference type="PANTHER" id="PTHR43180:SF33">
    <property type="entry name" value="15-HYDROXYPROSTAGLANDIN DEHYDROGENASE [NAD(+)]-LIKE"/>
    <property type="match status" value="1"/>
</dbReference>
<dbReference type="EMBL" id="JAGMUV010000019">
    <property type="protein sequence ID" value="KAH7127342.1"/>
    <property type="molecule type" value="Genomic_DNA"/>
</dbReference>
<dbReference type="AlphaFoldDB" id="A0A9P9DYD6"/>
<dbReference type="Pfam" id="PF00106">
    <property type="entry name" value="adh_short"/>
    <property type="match status" value="1"/>
</dbReference>
<dbReference type="GO" id="GO:0016491">
    <property type="term" value="F:oxidoreductase activity"/>
    <property type="evidence" value="ECO:0007669"/>
    <property type="project" value="UniProtKB-KW"/>
</dbReference>
<comment type="similarity">
    <text evidence="1">Belongs to the short-chain dehydrogenases/reductases (SDR) family.</text>
</comment>
<evidence type="ECO:0000313" key="4">
    <source>
        <dbReference type="EMBL" id="KAH7127342.1"/>
    </source>
</evidence>
<evidence type="ECO:0000313" key="5">
    <source>
        <dbReference type="Proteomes" id="UP000738349"/>
    </source>
</evidence>
<name>A0A9P9DYD6_9HYPO</name>
<sequence>MGDLHISADELPNFTDKIVIITGGSFGIGAAIVDQLLDRGAIIVNGDVHPPPGTAHTDSKNYEYQETDIASWNSQLALFKHVMKNHGRIDIVFANAGIDESEHAFVMTEAEKNGDPVQPQWSTAKVNIIGTLNTAKLALHYLRKQEGGGHIIFTASRAAYENFAMPVYTASKHATLGLIRCLKHHTPGWNIQVNLIAPGVTKTSMTDTAMQRFEELGMYTQTPTEVALAAVYLASHSEWNGKAISISAGKYRELEGIYDSLKPELYGADDWKPETKDELEATLNVLSCRW</sequence>
<dbReference type="OrthoDB" id="5371740at2759"/>
<dbReference type="PANTHER" id="PTHR43180">
    <property type="entry name" value="3-OXOACYL-(ACYL-CARRIER-PROTEIN) REDUCTASE (AFU_ORTHOLOGUE AFUA_6G11210)"/>
    <property type="match status" value="1"/>
</dbReference>
<accession>A0A9P9DYD6</accession>
<dbReference type="Gene3D" id="3.40.50.720">
    <property type="entry name" value="NAD(P)-binding Rossmann-like Domain"/>
    <property type="match status" value="1"/>
</dbReference>
<evidence type="ECO:0000256" key="2">
    <source>
        <dbReference type="ARBA" id="ARBA00022857"/>
    </source>
</evidence>
<keyword evidence="5" id="KW-1185">Reference proteome</keyword>
<gene>
    <name evidence="4" type="ORF">EDB81DRAFT_764524</name>
</gene>